<feature type="compositionally biased region" description="Basic and acidic residues" evidence="1">
    <location>
        <begin position="1"/>
        <end position="11"/>
    </location>
</feature>
<feature type="compositionally biased region" description="Polar residues" evidence="1">
    <location>
        <begin position="12"/>
        <end position="23"/>
    </location>
</feature>
<comment type="caution">
    <text evidence="3">The sequence shown here is derived from an EMBL/GenBank/DDBJ whole genome shotgun (WGS) entry which is preliminary data.</text>
</comment>
<protein>
    <submittedName>
        <fullName evidence="3">Unnamed protein product</fullName>
    </submittedName>
</protein>
<feature type="region of interest" description="Disordered" evidence="1">
    <location>
        <begin position="1"/>
        <end position="30"/>
    </location>
</feature>
<dbReference type="InterPro" id="IPR025718">
    <property type="entry name" value="SAP30_Sin3-bd"/>
</dbReference>
<reference evidence="3" key="1">
    <citation type="submission" date="2023-04" db="EMBL/GenBank/DDBJ databases">
        <title>Ambrosiozyma monospora NBRC 1965.</title>
        <authorList>
            <person name="Ichikawa N."/>
            <person name="Sato H."/>
            <person name="Tonouchi N."/>
        </authorList>
    </citation>
    <scope>NUCLEOTIDE SEQUENCE</scope>
    <source>
        <strain evidence="3">NBRC 1965</strain>
    </source>
</reference>
<gene>
    <name evidence="3" type="ORF">Amon01_000163600</name>
</gene>
<dbReference type="Proteomes" id="UP001165063">
    <property type="component" value="Unassembled WGS sequence"/>
</dbReference>
<accession>A0A9W7DHN4</accession>
<organism evidence="3 4">
    <name type="scientific">Ambrosiozyma monospora</name>
    <name type="common">Yeast</name>
    <name type="synonym">Endomycopsis monosporus</name>
    <dbReference type="NCBI Taxonomy" id="43982"/>
    <lineage>
        <taxon>Eukaryota</taxon>
        <taxon>Fungi</taxon>
        <taxon>Dikarya</taxon>
        <taxon>Ascomycota</taxon>
        <taxon>Saccharomycotina</taxon>
        <taxon>Pichiomycetes</taxon>
        <taxon>Pichiales</taxon>
        <taxon>Pichiaceae</taxon>
        <taxon>Ambrosiozyma</taxon>
    </lineage>
</organism>
<evidence type="ECO:0000259" key="2">
    <source>
        <dbReference type="Pfam" id="PF13867"/>
    </source>
</evidence>
<evidence type="ECO:0000313" key="3">
    <source>
        <dbReference type="EMBL" id="GMG20982.1"/>
    </source>
</evidence>
<dbReference type="AlphaFoldDB" id="A0A9W7DHN4"/>
<dbReference type="EMBL" id="BSXU01000523">
    <property type="protein sequence ID" value="GMG20982.1"/>
    <property type="molecule type" value="Genomic_DNA"/>
</dbReference>
<feature type="domain" description="Histone deacetylase complex subunit SAP30 Sin3 binding" evidence="2">
    <location>
        <begin position="122"/>
        <end position="154"/>
    </location>
</feature>
<proteinExistence type="predicted"/>
<sequence>MARRDNSESDTGKSASGNSNSRSAVKHRQQALIQQQKEFVLKYVHKNGPSDFPKKDPMDFSNWSVEQLRKYRELYLNPSNVISPDVKTFQGFMLENSKLGESTDAYLKNELSKEQNVYDYRTNDDLRKNVEEHFNSQLNVKESEVITNFIYKVKNEDKKFRIYFDKRS</sequence>
<dbReference type="OrthoDB" id="510958at2759"/>
<evidence type="ECO:0000256" key="1">
    <source>
        <dbReference type="SAM" id="MobiDB-lite"/>
    </source>
</evidence>
<dbReference type="Gene3D" id="6.10.160.20">
    <property type="match status" value="1"/>
</dbReference>
<evidence type="ECO:0000313" key="4">
    <source>
        <dbReference type="Proteomes" id="UP001165063"/>
    </source>
</evidence>
<name>A0A9W7DHN4_AMBMO</name>
<dbReference type="Pfam" id="PF13867">
    <property type="entry name" value="SAP30_Sin3_bdg"/>
    <property type="match status" value="1"/>
</dbReference>
<dbReference type="InterPro" id="IPR038291">
    <property type="entry name" value="SAP30_C_sf"/>
</dbReference>
<keyword evidence="4" id="KW-1185">Reference proteome</keyword>